<dbReference type="Pfam" id="PF18759">
    <property type="entry name" value="Plavaka"/>
    <property type="match status" value="1"/>
</dbReference>
<evidence type="ECO:0000256" key="1">
    <source>
        <dbReference type="SAM" id="MobiDB-lite"/>
    </source>
</evidence>
<dbReference type="InterPro" id="IPR041078">
    <property type="entry name" value="Plavaka"/>
</dbReference>
<organism evidence="2 3">
    <name type="scientific">Armillaria ostoyae</name>
    <name type="common">Armillaria root rot fungus</name>
    <dbReference type="NCBI Taxonomy" id="47428"/>
    <lineage>
        <taxon>Eukaryota</taxon>
        <taxon>Fungi</taxon>
        <taxon>Dikarya</taxon>
        <taxon>Basidiomycota</taxon>
        <taxon>Agaricomycotina</taxon>
        <taxon>Agaricomycetes</taxon>
        <taxon>Agaricomycetidae</taxon>
        <taxon>Agaricales</taxon>
        <taxon>Marasmiineae</taxon>
        <taxon>Physalacriaceae</taxon>
        <taxon>Armillaria</taxon>
    </lineage>
</organism>
<feature type="region of interest" description="Disordered" evidence="1">
    <location>
        <begin position="343"/>
        <end position="372"/>
    </location>
</feature>
<protein>
    <submittedName>
        <fullName evidence="2">Uncharacterized protein</fullName>
    </submittedName>
</protein>
<keyword evidence="3" id="KW-1185">Reference proteome</keyword>
<dbReference type="EMBL" id="FUEG01000026">
    <property type="protein sequence ID" value="SJL14897.1"/>
    <property type="molecule type" value="Genomic_DNA"/>
</dbReference>
<reference evidence="3" key="1">
    <citation type="journal article" date="2017" name="Nat. Ecol. Evol.">
        <title>Genome expansion and lineage-specific genetic innovations in the forest pathogenic fungi Armillaria.</title>
        <authorList>
            <person name="Sipos G."/>
            <person name="Prasanna A.N."/>
            <person name="Walter M.C."/>
            <person name="O'Connor E."/>
            <person name="Balint B."/>
            <person name="Krizsan K."/>
            <person name="Kiss B."/>
            <person name="Hess J."/>
            <person name="Varga T."/>
            <person name="Slot J."/>
            <person name="Riley R."/>
            <person name="Boka B."/>
            <person name="Rigling D."/>
            <person name="Barry K."/>
            <person name="Lee J."/>
            <person name="Mihaltcheva S."/>
            <person name="LaButti K."/>
            <person name="Lipzen A."/>
            <person name="Waldron R."/>
            <person name="Moloney N.M."/>
            <person name="Sperisen C."/>
            <person name="Kredics L."/>
            <person name="Vagvoelgyi C."/>
            <person name="Patrignani A."/>
            <person name="Fitzpatrick D."/>
            <person name="Nagy I."/>
            <person name="Doyle S."/>
            <person name="Anderson J.B."/>
            <person name="Grigoriev I.V."/>
            <person name="Gueldener U."/>
            <person name="Muensterkoetter M."/>
            <person name="Nagy L.G."/>
        </authorList>
    </citation>
    <scope>NUCLEOTIDE SEQUENCE [LARGE SCALE GENOMIC DNA]</scope>
    <source>
        <strain evidence="3">C18/9</strain>
    </source>
</reference>
<dbReference type="Proteomes" id="UP000219338">
    <property type="component" value="Unassembled WGS sequence"/>
</dbReference>
<proteinExistence type="predicted"/>
<feature type="compositionally biased region" description="Acidic residues" evidence="1">
    <location>
        <begin position="346"/>
        <end position="356"/>
    </location>
</feature>
<accession>A0A284S1N7</accession>
<name>A0A284S1N7_ARMOS</name>
<dbReference type="AlphaFoldDB" id="A0A284S1N7"/>
<evidence type="ECO:0000313" key="2">
    <source>
        <dbReference type="EMBL" id="SJL14897.1"/>
    </source>
</evidence>
<evidence type="ECO:0000313" key="3">
    <source>
        <dbReference type="Proteomes" id="UP000219338"/>
    </source>
</evidence>
<dbReference type="STRING" id="47428.A0A284S1N7"/>
<gene>
    <name evidence="2" type="ORF">ARMOST_18373</name>
</gene>
<sequence length="586" mass="67308">MKYILEPLEEPSKVGSWVHLQLCDEDLQMFPRVPIISCDFEEACFVVLTRGTNGLKPCIICLVPKTEQYNLEIHYELRTSKQTREILGDAAGLLTKGAQNKFLSGFGLRDIQNTFWNVTDCDLFRSLSFDRLHAHDDGLFGKHLRGELVARVEALGSQFIGQADDQIKLFPRWKDFYHFESGFMGVYFTDGGKYEDLAKHIIFVTQNILTETHDKHGYHLLKSFNLHTEKTMQAIRDELVKFSELIKEYEQLTMSVKPKAKSWNFPKIHSHQHLVDDIMAKGVTQNYNTKPNEKMHRPLKDAYQLRTNFKEVAEQILRVDSWCNSASFIRQQIDLQEELLHQATSEDGDDDDDNELTADRSGKATLHGHRGKGGGTFKIRELPVLRADDAAYRNFKDRLSNFMIGQFAKHPEIIPLVSGQKVLFKAFKGHDEIQLYGLLKVNYENTVDWNMCTDYLRCSPDFYNHPRYDCVIVEGSEGPFFAQIIMLFSCVVSGKSFPLALVHSFDEPVGASNAKLDKDLGFYRVRARKRTQSMFISIYVIICGALLVKDYRFNSPDGMKEYLVVDSVDSDSFLRMKSLKYVGCRN</sequence>
<dbReference type="OrthoDB" id="3239511at2759"/>
<dbReference type="OMA" id="PDFYNHP"/>